<accession>A0A822B2J3</accession>
<dbReference type="Proteomes" id="UP000663848">
    <property type="component" value="Unassembled WGS sequence"/>
</dbReference>
<comment type="caution">
    <text evidence="3">The sequence shown here is derived from an EMBL/GenBank/DDBJ whole genome shotgun (WGS) entry which is preliminary data.</text>
</comment>
<evidence type="ECO:0000256" key="1">
    <source>
        <dbReference type="ARBA" id="ARBA00022737"/>
    </source>
</evidence>
<evidence type="ECO:0000256" key="2">
    <source>
        <dbReference type="PROSITE-ProRule" id="PRU00103"/>
    </source>
</evidence>
<evidence type="ECO:0008006" key="5">
    <source>
        <dbReference type="Google" id="ProtNLM"/>
    </source>
</evidence>
<sequence>MNTIESEPRDLIGMYHIQLIIQLFDELACCKNYQNLDKHLRDIYNWFQFVIKQTNKVIQSNVVNTLANSTTLSKLTYFRETLISMQGDSSTNQTQCVNEDFDDNTVHTLIHTLRDSKWSQRLIASKTLVMMGEKAATKDTLLALIDLFRNTDKNARDVARYTLIKISSNAAAEDLINVLLAALQDPEWLVRKTACSAIRAIG</sequence>
<dbReference type="Pfam" id="PF02985">
    <property type="entry name" value="HEAT"/>
    <property type="match status" value="1"/>
</dbReference>
<keyword evidence="1" id="KW-0677">Repeat</keyword>
<dbReference type="EMBL" id="CAJOBR010035338">
    <property type="protein sequence ID" value="CAF5010210.1"/>
    <property type="molecule type" value="Genomic_DNA"/>
</dbReference>
<dbReference type="SUPFAM" id="SSF48371">
    <property type="entry name" value="ARM repeat"/>
    <property type="match status" value="1"/>
</dbReference>
<dbReference type="PROSITE" id="PS50077">
    <property type="entry name" value="HEAT_REPEAT"/>
    <property type="match status" value="1"/>
</dbReference>
<proteinExistence type="predicted"/>
<feature type="repeat" description="HEAT" evidence="2">
    <location>
        <begin position="175"/>
        <end position="202"/>
    </location>
</feature>
<dbReference type="InterPro" id="IPR011989">
    <property type="entry name" value="ARM-like"/>
</dbReference>
<dbReference type="InterPro" id="IPR016024">
    <property type="entry name" value="ARM-type_fold"/>
</dbReference>
<dbReference type="InterPro" id="IPR000357">
    <property type="entry name" value="HEAT"/>
</dbReference>
<reference evidence="3" key="1">
    <citation type="submission" date="2021-02" db="EMBL/GenBank/DDBJ databases">
        <authorList>
            <person name="Nowell W R."/>
        </authorList>
    </citation>
    <scope>NUCLEOTIDE SEQUENCE</scope>
</reference>
<organism evidence="3 4">
    <name type="scientific">Rotaria socialis</name>
    <dbReference type="NCBI Taxonomy" id="392032"/>
    <lineage>
        <taxon>Eukaryota</taxon>
        <taxon>Metazoa</taxon>
        <taxon>Spiralia</taxon>
        <taxon>Gnathifera</taxon>
        <taxon>Rotifera</taxon>
        <taxon>Eurotatoria</taxon>
        <taxon>Bdelloidea</taxon>
        <taxon>Philodinida</taxon>
        <taxon>Philodinidae</taxon>
        <taxon>Rotaria</taxon>
    </lineage>
</organism>
<evidence type="ECO:0000313" key="4">
    <source>
        <dbReference type="Proteomes" id="UP000663848"/>
    </source>
</evidence>
<feature type="non-terminal residue" evidence="3">
    <location>
        <position position="202"/>
    </location>
</feature>
<dbReference type="AlphaFoldDB" id="A0A822B2J3"/>
<name>A0A822B2J3_9BILA</name>
<gene>
    <name evidence="3" type="ORF">QYT958_LOCUS39002</name>
</gene>
<dbReference type="InterPro" id="IPR021133">
    <property type="entry name" value="HEAT_type_2"/>
</dbReference>
<dbReference type="Gene3D" id="1.25.10.10">
    <property type="entry name" value="Leucine-rich Repeat Variant"/>
    <property type="match status" value="1"/>
</dbReference>
<evidence type="ECO:0000313" key="3">
    <source>
        <dbReference type="EMBL" id="CAF5010210.1"/>
    </source>
</evidence>
<protein>
    <recommendedName>
        <fullName evidence="5">HEAT repeat domain-containing protein</fullName>
    </recommendedName>
</protein>